<gene>
    <name evidence="1" type="ORF">GII30_16895</name>
</gene>
<accession>A0A857KMA4</accession>
<proteinExistence type="predicted"/>
<sequence>MDDYIEERVGASYRRGLQYVGGYLYFDDSGITFDSAISNTIDIGVIRIEYRDIVGLDTYRMLGLRNTGLIVHTADGGLHRIVVNKRSRIIEFVNSKISPHPG</sequence>
<name>A0A857KMA4_9ACTN</name>
<organism evidence="1">
    <name type="scientific">Gordonia amarae</name>
    <dbReference type="NCBI Taxonomy" id="36821"/>
    <lineage>
        <taxon>Bacteria</taxon>
        <taxon>Bacillati</taxon>
        <taxon>Actinomycetota</taxon>
        <taxon>Actinomycetes</taxon>
        <taxon>Mycobacteriales</taxon>
        <taxon>Gordoniaceae</taxon>
        <taxon>Gordonia</taxon>
    </lineage>
</organism>
<protein>
    <submittedName>
        <fullName evidence="1">Uncharacterized protein</fullName>
    </submittedName>
</protein>
<dbReference type="AlphaFoldDB" id="A0A857KMA4"/>
<evidence type="ECO:0000313" key="1">
    <source>
        <dbReference type="EMBL" id="QHN40597.1"/>
    </source>
</evidence>
<reference evidence="1" key="1">
    <citation type="journal article" date="2021" name="Nat. Microbiol.">
        <title>Cocultivation of an ultrasmall environmental parasitic bacterium with lytic ability against bacteria associated with wastewater foams.</title>
        <authorList>
            <person name="Batinovic S."/>
            <person name="Rose J.J.A."/>
            <person name="Ratcliffe J."/>
            <person name="Seviour R.J."/>
            <person name="Petrovski S."/>
        </authorList>
    </citation>
    <scope>NUCLEOTIDE SEQUENCE</scope>
    <source>
        <strain evidence="1">CON44</strain>
    </source>
</reference>
<dbReference type="RefSeq" id="WP_005190466.1">
    <property type="nucleotide sequence ID" value="NZ_CP045804.1"/>
</dbReference>
<dbReference type="EMBL" id="CP045810">
    <property type="protein sequence ID" value="QHN40597.1"/>
    <property type="molecule type" value="Genomic_DNA"/>
</dbReference>